<evidence type="ECO:0000313" key="2">
    <source>
        <dbReference type="Ensembl" id="ENSXETP00000106965"/>
    </source>
</evidence>
<dbReference type="PANTHER" id="PTHR21301:SF14">
    <property type="match status" value="1"/>
</dbReference>
<accession>A0A803JGD4</accession>
<name>A0A803JGD4_XENTR</name>
<dbReference type="InterPro" id="IPR000477">
    <property type="entry name" value="RT_dom"/>
</dbReference>
<dbReference type="PROSITE" id="PS50878">
    <property type="entry name" value="RT_POL"/>
    <property type="match status" value="1"/>
</dbReference>
<dbReference type="InParanoid" id="A0A803JGD4"/>
<reference evidence="2" key="2">
    <citation type="submission" date="2021-03" db="UniProtKB">
        <authorList>
            <consortium name="Ensembl"/>
        </authorList>
    </citation>
    <scope>IDENTIFICATION</scope>
</reference>
<dbReference type="AlphaFoldDB" id="A0A803JGD4"/>
<protein>
    <recommendedName>
        <fullName evidence="1">Reverse transcriptase domain-containing protein</fullName>
    </recommendedName>
</protein>
<reference evidence="2" key="1">
    <citation type="journal article" date="2010" name="Science">
        <title>The genome of the Western clawed frog Xenopus tropicalis.</title>
        <authorList>
            <person name="Hellsten U."/>
            <person name="Harland R.M."/>
            <person name="Gilchrist M.J."/>
            <person name="Hendrix D."/>
            <person name="Jurka J."/>
            <person name="Kapitonov V."/>
            <person name="Ovcharenko I."/>
            <person name="Putnam N.H."/>
            <person name="Shu S."/>
            <person name="Taher L."/>
            <person name="Blitz I.L."/>
            <person name="Blumberg B."/>
            <person name="Dichmann D.S."/>
            <person name="Dubchak I."/>
            <person name="Amaya E."/>
            <person name="Detter J.C."/>
            <person name="Fletcher R."/>
            <person name="Gerhard D.S."/>
            <person name="Goodstein D."/>
            <person name="Graves T."/>
            <person name="Grigoriev I.V."/>
            <person name="Grimwood J."/>
            <person name="Kawashima T."/>
            <person name="Lindquist E."/>
            <person name="Lucas S.M."/>
            <person name="Mead P.E."/>
            <person name="Mitros T."/>
            <person name="Ogino H."/>
            <person name="Ohta Y."/>
            <person name="Poliakov A.V."/>
            <person name="Pollet N."/>
            <person name="Robert J."/>
            <person name="Salamov A."/>
            <person name="Sater A.K."/>
            <person name="Schmutz J."/>
            <person name="Terry A."/>
            <person name="Vize P.D."/>
            <person name="Warren W.C."/>
            <person name="Wells D."/>
            <person name="Wills A."/>
            <person name="Wilson R.K."/>
            <person name="Zimmerman L.B."/>
            <person name="Zorn A.M."/>
            <person name="Grainger R."/>
            <person name="Grammer T."/>
            <person name="Khokha M.K."/>
            <person name="Richardson P.M."/>
            <person name="Rokhsar D.S."/>
        </authorList>
    </citation>
    <scope>NUCLEOTIDE SEQUENCE [LARGE SCALE GENOMIC DNA]</scope>
    <source>
        <strain evidence="2">Nigerian</strain>
    </source>
</reference>
<dbReference type="PANTHER" id="PTHR21301">
    <property type="entry name" value="REVERSE TRANSCRIPTASE"/>
    <property type="match status" value="1"/>
</dbReference>
<organism evidence="2">
    <name type="scientific">Xenopus tropicalis</name>
    <name type="common">Western clawed frog</name>
    <name type="synonym">Silurana tropicalis</name>
    <dbReference type="NCBI Taxonomy" id="8364"/>
    <lineage>
        <taxon>Eukaryota</taxon>
        <taxon>Metazoa</taxon>
        <taxon>Chordata</taxon>
        <taxon>Craniata</taxon>
        <taxon>Vertebrata</taxon>
        <taxon>Euteleostomi</taxon>
        <taxon>Amphibia</taxon>
        <taxon>Batrachia</taxon>
        <taxon>Anura</taxon>
        <taxon>Pipoidea</taxon>
        <taxon>Pipidae</taxon>
        <taxon>Xenopodinae</taxon>
        <taxon>Xenopus</taxon>
        <taxon>Silurana</taxon>
    </lineage>
</organism>
<dbReference type="GeneTree" id="ENSGT00940000154669"/>
<dbReference type="Ensembl" id="ENSXETT00000121595">
    <property type="protein sequence ID" value="ENSXETP00000106965"/>
    <property type="gene ID" value="ENSXETG00000042951"/>
</dbReference>
<sequence>MKMARSYPNLSLSERQAIKSLKDDLSLVIRPADKGGSIVLLDYTYYRDELLEQLRDSATYRLLPGDPTSKFKRELDSLISSALNAGWVDQDTAQYMNTEYPRIPIIYTLPKIHKSLSAPPGRPIISAVGSLYQPVATYIDSYLQPLVKSMQSYTRDSTHVIQRLKDLKDIPVNSLLVSMDVKSLYTIIPHEQGVWATRRALAKNPPTNTPIEFLLQLLELTLTRNYFRFETSFYLQTSGTAMGSALAPSYANLYMLHFETAHILPLLGKSILTYFRYIDDLFLIWTDGIDSMLKFHQDLNSLDNPVKLTLNYHEDNVDFLDLNIYKSGPGLGTRLFRKSTDRNSILHATSHHPPATIRGIPYQEQQLTRYGKGPA</sequence>
<feature type="domain" description="Reverse transcriptase" evidence="1">
    <location>
        <begin position="90"/>
        <end position="335"/>
    </location>
</feature>
<dbReference type="Pfam" id="PF00078">
    <property type="entry name" value="RVT_1"/>
    <property type="match status" value="1"/>
</dbReference>
<evidence type="ECO:0000259" key="1">
    <source>
        <dbReference type="PROSITE" id="PS50878"/>
    </source>
</evidence>
<proteinExistence type="predicted"/>